<dbReference type="InterPro" id="IPR036890">
    <property type="entry name" value="HATPase_C_sf"/>
</dbReference>
<dbReference type="RefSeq" id="WP_047944567.1">
    <property type="nucleotide sequence ID" value="NZ_JAGTPX020000007.1"/>
</dbReference>
<evidence type="ECO:0000256" key="5">
    <source>
        <dbReference type="ARBA" id="ARBA00022553"/>
    </source>
</evidence>
<evidence type="ECO:0000256" key="10">
    <source>
        <dbReference type="ARBA" id="ARBA00023012"/>
    </source>
</evidence>
<dbReference type="AlphaFoldDB" id="A0A0J1KXN1"/>
<reference evidence="16" key="2">
    <citation type="submission" date="2021-04" db="EMBL/GenBank/DDBJ databases">
        <title>Genomic analysis of electroactive and textile dye degrading Bacillus circulans strain: DC10 isolated from constructed wetland-microbial fuel cells treating textile dye wastewaters.</title>
        <authorList>
            <person name="Patel D.U."/>
            <person name="Desai C.R."/>
        </authorList>
    </citation>
    <scope>NUCLEOTIDE SEQUENCE</scope>
    <source>
        <strain evidence="16">DC10</strain>
    </source>
</reference>
<dbReference type="InterPro" id="IPR004358">
    <property type="entry name" value="Sig_transdc_His_kin-like_C"/>
</dbReference>
<keyword evidence="6" id="KW-0808">Transferase</keyword>
<dbReference type="Gene3D" id="1.10.287.130">
    <property type="match status" value="1"/>
</dbReference>
<evidence type="ECO:0000259" key="14">
    <source>
        <dbReference type="PROSITE" id="PS50885"/>
    </source>
</evidence>
<dbReference type="SMART" id="SM00388">
    <property type="entry name" value="HisKA"/>
    <property type="match status" value="1"/>
</dbReference>
<dbReference type="PATRIC" id="fig|1397.4.peg.3723"/>
<feature type="domain" description="HAMP" evidence="14">
    <location>
        <begin position="180"/>
        <end position="233"/>
    </location>
</feature>
<evidence type="ECO:0000256" key="11">
    <source>
        <dbReference type="ARBA" id="ARBA00023136"/>
    </source>
</evidence>
<evidence type="ECO:0000256" key="8">
    <source>
        <dbReference type="ARBA" id="ARBA00022777"/>
    </source>
</evidence>
<dbReference type="PANTHER" id="PTHR45453:SF1">
    <property type="entry name" value="PHOSPHATE REGULON SENSOR PROTEIN PHOR"/>
    <property type="match status" value="1"/>
</dbReference>
<keyword evidence="11 12" id="KW-0472">Membrane</keyword>
<dbReference type="InterPro" id="IPR005467">
    <property type="entry name" value="His_kinase_dom"/>
</dbReference>
<dbReference type="FunFam" id="3.30.565.10:FF:000006">
    <property type="entry name" value="Sensor histidine kinase WalK"/>
    <property type="match status" value="1"/>
</dbReference>
<gene>
    <name evidence="15" type="ORF">ABW02_23005</name>
    <name evidence="16" type="ORF">KD144_24375</name>
</gene>
<dbReference type="InterPro" id="IPR003660">
    <property type="entry name" value="HAMP_dom"/>
</dbReference>
<keyword evidence="4" id="KW-1003">Cell membrane</keyword>
<evidence type="ECO:0000256" key="4">
    <source>
        <dbReference type="ARBA" id="ARBA00022475"/>
    </source>
</evidence>
<evidence type="ECO:0000256" key="9">
    <source>
        <dbReference type="ARBA" id="ARBA00022840"/>
    </source>
</evidence>
<dbReference type="GO" id="GO:0005524">
    <property type="term" value="F:ATP binding"/>
    <property type="evidence" value="ECO:0007669"/>
    <property type="project" value="UniProtKB-KW"/>
</dbReference>
<dbReference type="Gene3D" id="3.30.565.10">
    <property type="entry name" value="Histidine kinase-like ATPase, C-terminal domain"/>
    <property type="match status" value="1"/>
</dbReference>
<dbReference type="GO" id="GO:0004721">
    <property type="term" value="F:phosphoprotein phosphatase activity"/>
    <property type="evidence" value="ECO:0007669"/>
    <property type="project" value="TreeGrafter"/>
</dbReference>
<dbReference type="GO" id="GO:0005886">
    <property type="term" value="C:plasma membrane"/>
    <property type="evidence" value="ECO:0007669"/>
    <property type="project" value="UniProtKB-SubCell"/>
</dbReference>
<organism evidence="15 17">
    <name type="scientific">Niallia circulans</name>
    <name type="common">Bacillus circulans</name>
    <dbReference type="NCBI Taxonomy" id="1397"/>
    <lineage>
        <taxon>Bacteria</taxon>
        <taxon>Bacillati</taxon>
        <taxon>Bacillota</taxon>
        <taxon>Bacilli</taxon>
        <taxon>Bacillales</taxon>
        <taxon>Bacillaceae</taxon>
        <taxon>Niallia</taxon>
    </lineage>
</organism>
<dbReference type="InterPro" id="IPR050351">
    <property type="entry name" value="BphY/WalK/GraS-like"/>
</dbReference>
<dbReference type="EMBL" id="LDPH01000037">
    <property type="protein sequence ID" value="KLV21550.1"/>
    <property type="molecule type" value="Genomic_DNA"/>
</dbReference>
<evidence type="ECO:0000256" key="7">
    <source>
        <dbReference type="ARBA" id="ARBA00022741"/>
    </source>
</evidence>
<dbReference type="PROSITE" id="PS50885">
    <property type="entry name" value="HAMP"/>
    <property type="match status" value="1"/>
</dbReference>
<keyword evidence="12" id="KW-1133">Transmembrane helix</keyword>
<dbReference type="SMART" id="SM00304">
    <property type="entry name" value="HAMP"/>
    <property type="match status" value="1"/>
</dbReference>
<dbReference type="PANTHER" id="PTHR45453">
    <property type="entry name" value="PHOSPHATE REGULON SENSOR PROTEIN PHOR"/>
    <property type="match status" value="1"/>
</dbReference>
<evidence type="ECO:0000313" key="15">
    <source>
        <dbReference type="EMBL" id="KLV21550.1"/>
    </source>
</evidence>
<dbReference type="Gene3D" id="6.10.340.10">
    <property type="match status" value="1"/>
</dbReference>
<dbReference type="Pfam" id="PF02518">
    <property type="entry name" value="HATPase_c"/>
    <property type="match status" value="1"/>
</dbReference>
<dbReference type="GO" id="GO:0016036">
    <property type="term" value="P:cellular response to phosphate starvation"/>
    <property type="evidence" value="ECO:0007669"/>
    <property type="project" value="TreeGrafter"/>
</dbReference>
<dbReference type="Proteomes" id="UP000036045">
    <property type="component" value="Unassembled WGS sequence"/>
</dbReference>
<evidence type="ECO:0000256" key="12">
    <source>
        <dbReference type="SAM" id="Phobius"/>
    </source>
</evidence>
<dbReference type="CDD" id="cd00075">
    <property type="entry name" value="HATPase"/>
    <property type="match status" value="1"/>
</dbReference>
<keyword evidence="9" id="KW-0067">ATP-binding</keyword>
<dbReference type="SMART" id="SM00387">
    <property type="entry name" value="HATPase_c"/>
    <property type="match status" value="1"/>
</dbReference>
<evidence type="ECO:0000313" key="17">
    <source>
        <dbReference type="Proteomes" id="UP000036045"/>
    </source>
</evidence>
<comment type="catalytic activity">
    <reaction evidence="1">
        <text>ATP + protein L-histidine = ADP + protein N-phospho-L-histidine.</text>
        <dbReference type="EC" id="2.7.13.3"/>
    </reaction>
</comment>
<keyword evidence="7" id="KW-0547">Nucleotide-binding</keyword>
<dbReference type="GO" id="GO:0000155">
    <property type="term" value="F:phosphorelay sensor kinase activity"/>
    <property type="evidence" value="ECO:0007669"/>
    <property type="project" value="InterPro"/>
</dbReference>
<comment type="caution">
    <text evidence="15">The sequence shown here is derived from an EMBL/GenBank/DDBJ whole genome shotgun (WGS) entry which is preliminary data.</text>
</comment>
<accession>A0A0J1KXN1</accession>
<proteinExistence type="predicted"/>
<dbReference type="EMBL" id="JAGTPX010000055">
    <property type="protein sequence ID" value="MBR8672675.1"/>
    <property type="molecule type" value="Genomic_DNA"/>
</dbReference>
<dbReference type="EC" id="2.7.13.3" evidence="3"/>
<dbReference type="InterPro" id="IPR003594">
    <property type="entry name" value="HATPase_dom"/>
</dbReference>
<evidence type="ECO:0000256" key="6">
    <source>
        <dbReference type="ARBA" id="ARBA00022679"/>
    </source>
</evidence>
<dbReference type="CDD" id="cd00082">
    <property type="entry name" value="HisKA"/>
    <property type="match status" value="1"/>
</dbReference>
<evidence type="ECO:0000256" key="1">
    <source>
        <dbReference type="ARBA" id="ARBA00000085"/>
    </source>
</evidence>
<keyword evidence="10" id="KW-0902">Two-component regulatory system</keyword>
<dbReference type="PROSITE" id="PS50109">
    <property type="entry name" value="HIS_KIN"/>
    <property type="match status" value="1"/>
</dbReference>
<protein>
    <recommendedName>
        <fullName evidence="3">histidine kinase</fullName>
        <ecNumber evidence="3">2.7.13.3</ecNumber>
    </recommendedName>
</protein>
<dbReference type="OrthoDB" id="9813151at2"/>
<evidence type="ECO:0000256" key="3">
    <source>
        <dbReference type="ARBA" id="ARBA00012438"/>
    </source>
</evidence>
<dbReference type="InterPro" id="IPR003661">
    <property type="entry name" value="HisK_dim/P_dom"/>
</dbReference>
<sequence length="455" mass="52568">MNLTLRSRILIYLLIVSLSGIFITSFTIFFGVENQFTDYLKKNRDESIESIKKDALQQFNETGELINQNLSFKMHEQAMTENLFYRLYDTNGNLLIDTTSVRSMMGMMEGNHTSLDPNDYQSTSYQLKINNKLVGKLTVFYPEELIGKDSDFLKSIKRNIYLAVLVTVILSFLFSLLFSKRLTTGFKKLINAIIELRNHQWRTRVPIDELTEEMKPLGESFNQLAESLAKQESLRKQFTSNFAHELRTPLATLRSHIEAFQDGIWEPNSKRLDQCHEELMRLVRLVNELEKLMAAENPQIRLDKTKLETGRLLSFINDQFSPLFMKKGVELRIQHPDKQHWFLGDRDKIIQILTNIVNNALQYTSKGKQVSIYIEEKNDQISFIIKDEGVGISEDDLPFLFERFYRGDKSRDRKTGGIGIGLSIVKALVEAHHGEIKIDSQLNVGTTVEVKIPKQ</sequence>
<feature type="domain" description="Histidine kinase" evidence="13">
    <location>
        <begin position="241"/>
        <end position="455"/>
    </location>
</feature>
<dbReference type="InterPro" id="IPR036097">
    <property type="entry name" value="HisK_dim/P_sf"/>
</dbReference>
<name>A0A0J1KXN1_NIACI</name>
<dbReference type="SUPFAM" id="SSF55874">
    <property type="entry name" value="ATPase domain of HSP90 chaperone/DNA topoisomerase II/histidine kinase"/>
    <property type="match status" value="1"/>
</dbReference>
<dbReference type="PRINTS" id="PR00344">
    <property type="entry name" value="BCTRLSENSOR"/>
</dbReference>
<keyword evidence="12" id="KW-0812">Transmembrane</keyword>
<reference evidence="15 17" key="1">
    <citation type="submission" date="2015-05" db="EMBL/GenBank/DDBJ databases">
        <title>Whole genome sequence and identification of bacterial endophytes from Costus igneus.</title>
        <authorList>
            <person name="Lee Y.P."/>
            <person name="Gan H.M."/>
            <person name="Eng W."/>
            <person name="Wheatley M.S."/>
            <person name="Caraballo A."/>
            <person name="Polter S."/>
            <person name="Savka M.A."/>
            <person name="Hudson A.O."/>
        </authorList>
    </citation>
    <scope>NUCLEOTIDE SEQUENCE [LARGE SCALE GENOMIC DNA]</scope>
    <source>
        <strain evidence="15 17">RIT379</strain>
    </source>
</reference>
<keyword evidence="8 15" id="KW-0418">Kinase</keyword>
<feature type="transmembrane region" description="Helical" evidence="12">
    <location>
        <begin position="160"/>
        <end position="178"/>
    </location>
</feature>
<keyword evidence="17" id="KW-1185">Reference proteome</keyword>
<comment type="subcellular location">
    <subcellularLocation>
        <location evidence="2">Cell membrane</location>
        <topology evidence="2">Multi-pass membrane protein</topology>
    </subcellularLocation>
</comment>
<evidence type="ECO:0000259" key="13">
    <source>
        <dbReference type="PROSITE" id="PS50109"/>
    </source>
</evidence>
<feature type="transmembrane region" description="Helical" evidence="12">
    <location>
        <begin position="9"/>
        <end position="32"/>
    </location>
</feature>
<dbReference type="SUPFAM" id="SSF47384">
    <property type="entry name" value="Homodimeric domain of signal transducing histidine kinase"/>
    <property type="match status" value="1"/>
</dbReference>
<evidence type="ECO:0000313" key="16">
    <source>
        <dbReference type="EMBL" id="MBR8672675.1"/>
    </source>
</evidence>
<keyword evidence="5" id="KW-0597">Phosphoprotein</keyword>
<dbReference type="Pfam" id="PF00512">
    <property type="entry name" value="HisKA"/>
    <property type="match status" value="1"/>
</dbReference>
<evidence type="ECO:0000256" key="2">
    <source>
        <dbReference type="ARBA" id="ARBA00004651"/>
    </source>
</evidence>
<dbReference type="Pfam" id="PF00672">
    <property type="entry name" value="HAMP"/>
    <property type="match status" value="1"/>
</dbReference>